<dbReference type="AlphaFoldDB" id="A0A9X2U3D9"/>
<dbReference type="InterPro" id="IPR002550">
    <property type="entry name" value="CNNM"/>
</dbReference>
<proteinExistence type="predicted"/>
<evidence type="ECO:0000256" key="3">
    <source>
        <dbReference type="ARBA" id="ARBA00022692"/>
    </source>
</evidence>
<comment type="subcellular location">
    <subcellularLocation>
        <location evidence="1">Cell membrane</location>
        <topology evidence="1">Multi-pass membrane protein</topology>
    </subcellularLocation>
</comment>
<dbReference type="Gene3D" id="3.10.580.10">
    <property type="entry name" value="CBS-domain"/>
    <property type="match status" value="1"/>
</dbReference>
<evidence type="ECO:0000259" key="11">
    <source>
        <dbReference type="PROSITE" id="PS51846"/>
    </source>
</evidence>
<dbReference type="GO" id="GO:0005886">
    <property type="term" value="C:plasma membrane"/>
    <property type="evidence" value="ECO:0007669"/>
    <property type="project" value="UniProtKB-SubCell"/>
</dbReference>
<keyword evidence="2" id="KW-1003">Cell membrane</keyword>
<dbReference type="Proteomes" id="UP001155034">
    <property type="component" value="Unassembled WGS sequence"/>
</dbReference>
<evidence type="ECO:0000256" key="8">
    <source>
        <dbReference type="PROSITE-ProRule" id="PRU01193"/>
    </source>
</evidence>
<dbReference type="EMBL" id="JANTYZ010000009">
    <property type="protein sequence ID" value="MCS3866107.1"/>
    <property type="molecule type" value="Genomic_DNA"/>
</dbReference>
<comment type="caution">
    <text evidence="12">The sequence shown here is derived from an EMBL/GenBank/DDBJ whole genome shotgun (WGS) entry which is preliminary data.</text>
</comment>
<evidence type="ECO:0000256" key="7">
    <source>
        <dbReference type="PROSITE-ProRule" id="PRU00703"/>
    </source>
</evidence>
<dbReference type="Pfam" id="PF01595">
    <property type="entry name" value="CNNM"/>
    <property type="match status" value="1"/>
</dbReference>
<dbReference type="RefSeq" id="WP_259083946.1">
    <property type="nucleotide sequence ID" value="NZ_JANTYZ010000009.1"/>
</dbReference>
<evidence type="ECO:0000259" key="10">
    <source>
        <dbReference type="PROSITE" id="PS51371"/>
    </source>
</evidence>
<evidence type="ECO:0000256" key="6">
    <source>
        <dbReference type="ARBA" id="ARBA00023136"/>
    </source>
</evidence>
<evidence type="ECO:0000256" key="1">
    <source>
        <dbReference type="ARBA" id="ARBA00004651"/>
    </source>
</evidence>
<evidence type="ECO:0000256" key="2">
    <source>
        <dbReference type="ARBA" id="ARBA00022475"/>
    </source>
</evidence>
<organism evidence="12 13">
    <name type="scientific">Salinibacter ruber</name>
    <dbReference type="NCBI Taxonomy" id="146919"/>
    <lineage>
        <taxon>Bacteria</taxon>
        <taxon>Pseudomonadati</taxon>
        <taxon>Rhodothermota</taxon>
        <taxon>Rhodothermia</taxon>
        <taxon>Rhodothermales</taxon>
        <taxon>Salinibacteraceae</taxon>
        <taxon>Salinibacter</taxon>
    </lineage>
</organism>
<dbReference type="InterPro" id="IPR044751">
    <property type="entry name" value="Ion_transp-like_CBS"/>
</dbReference>
<dbReference type="InterPro" id="IPR000644">
    <property type="entry name" value="CBS_dom"/>
</dbReference>
<sequence length="354" mass="37894">MTDLELATRLVAGVALTLANGFFVAAEFALTRLPEFETEELQGSAGLRRASEMLQQLEIYLTACQLGITTSSILLGIVAEPAVTAVLEPAFALLGLGAGTTSLVSVVVAIVLINLIHKVWGEQAPTYLGVEAPKAVGGATAFLLYWWTTITYPFILLGDGIAKKTLALFGVQISRSWTEEGEEKSGGIGSRAELRTKISGLMQSQDISAERRQEIIGALSIGERRVREIMVPREEVVALSLEKSVEENLRVAGENPHSRFPLANGSLGDVVGKIYAPSLLRNRDALKEGEKDLEDLAAPPVSVSAESSISQLIDHLQEEGQELALVKENGKTCGLVTVTDAFEAITGEVKDPLD</sequence>
<evidence type="ECO:0000313" key="13">
    <source>
        <dbReference type="Proteomes" id="UP001155034"/>
    </source>
</evidence>
<feature type="domain" description="CBS" evidence="10">
    <location>
        <begin position="296"/>
        <end position="354"/>
    </location>
</feature>
<dbReference type="PROSITE" id="PS51846">
    <property type="entry name" value="CNNM"/>
    <property type="match status" value="1"/>
</dbReference>
<evidence type="ECO:0000256" key="4">
    <source>
        <dbReference type="ARBA" id="ARBA00022737"/>
    </source>
</evidence>
<name>A0A9X2U3D9_9BACT</name>
<evidence type="ECO:0000256" key="5">
    <source>
        <dbReference type="ARBA" id="ARBA00022989"/>
    </source>
</evidence>
<dbReference type="PANTHER" id="PTHR43099">
    <property type="entry name" value="UPF0053 PROTEIN YRKA"/>
    <property type="match status" value="1"/>
</dbReference>
<keyword evidence="7" id="KW-0129">CBS domain</keyword>
<dbReference type="SUPFAM" id="SSF54631">
    <property type="entry name" value="CBS-domain pair"/>
    <property type="match status" value="1"/>
</dbReference>
<keyword evidence="6 8" id="KW-0472">Membrane</keyword>
<accession>A0A9X2U3D9</accession>
<keyword evidence="3 8" id="KW-0812">Transmembrane</keyword>
<reference evidence="12" key="1">
    <citation type="submission" date="2022-08" db="EMBL/GenBank/DDBJ databases">
        <title>Genomic Encyclopedia of Type Strains, Phase V (KMG-V): Genome sequencing to study the core and pangenomes of soil and plant-associated prokaryotes.</title>
        <authorList>
            <person name="Whitman W."/>
        </authorList>
    </citation>
    <scope>NUCLEOTIDE SEQUENCE</scope>
    <source>
        <strain evidence="12">SP2016B</strain>
    </source>
</reference>
<gene>
    <name evidence="12" type="ORF">GGP82_002678</name>
</gene>
<evidence type="ECO:0000313" key="12">
    <source>
        <dbReference type="EMBL" id="MCS3866107.1"/>
    </source>
</evidence>
<evidence type="ECO:0000256" key="9">
    <source>
        <dbReference type="SAM" id="Phobius"/>
    </source>
</evidence>
<feature type="transmembrane region" description="Helical" evidence="9">
    <location>
        <begin position="91"/>
        <end position="116"/>
    </location>
</feature>
<dbReference type="PANTHER" id="PTHR43099:SF5">
    <property type="entry name" value="HLYC_CORC FAMILY TRANSPORTER"/>
    <property type="match status" value="1"/>
</dbReference>
<dbReference type="PROSITE" id="PS51371">
    <property type="entry name" value="CBS"/>
    <property type="match status" value="1"/>
</dbReference>
<dbReference type="InterPro" id="IPR051676">
    <property type="entry name" value="UPF0053_domain"/>
</dbReference>
<dbReference type="CDD" id="cd04590">
    <property type="entry name" value="CBS_pair_CorC_HlyC_assoc"/>
    <property type="match status" value="1"/>
</dbReference>
<keyword evidence="4" id="KW-0677">Repeat</keyword>
<feature type="domain" description="CNNM transmembrane" evidence="11">
    <location>
        <begin position="2"/>
        <end position="211"/>
    </location>
</feature>
<protein>
    <submittedName>
        <fullName evidence="12">CBS domain containing-hemolysin-like protein</fullName>
    </submittedName>
</protein>
<feature type="transmembrane region" description="Helical" evidence="9">
    <location>
        <begin position="57"/>
        <end position="79"/>
    </location>
</feature>
<keyword evidence="5 8" id="KW-1133">Transmembrane helix</keyword>
<dbReference type="Pfam" id="PF00571">
    <property type="entry name" value="CBS"/>
    <property type="match status" value="1"/>
</dbReference>
<dbReference type="InterPro" id="IPR046342">
    <property type="entry name" value="CBS_dom_sf"/>
</dbReference>